<keyword evidence="2" id="KW-1185">Reference proteome</keyword>
<sequence length="126" mass="13785">MLPLWSLSMTSKASLHLSTSSSVKSKDSSSSKYLPASSLKFNSVIARAEVPNWLGSPLLREIGLQGFEGNGYKPSDEVGFGVYFGAEVWCSFKLIFNNLSIMGNIISSLNQTVSFKFMLNNNYIAS</sequence>
<comment type="caution">
    <text evidence="1">The sequence shown here is derived from an EMBL/GenBank/DDBJ whole genome shotgun (WGS) entry which is preliminary data.</text>
</comment>
<evidence type="ECO:0000313" key="2">
    <source>
        <dbReference type="Proteomes" id="UP000785679"/>
    </source>
</evidence>
<dbReference type="AlphaFoldDB" id="A0A8J8NMI1"/>
<reference evidence="1" key="1">
    <citation type="submission" date="2019-06" db="EMBL/GenBank/DDBJ databases">
        <authorList>
            <person name="Zheng W."/>
        </authorList>
    </citation>
    <scope>NUCLEOTIDE SEQUENCE</scope>
    <source>
        <strain evidence="1">QDHG01</strain>
    </source>
</reference>
<evidence type="ECO:0000313" key="1">
    <source>
        <dbReference type="EMBL" id="TNV77563.1"/>
    </source>
</evidence>
<proteinExistence type="predicted"/>
<name>A0A8J8NMI1_HALGN</name>
<protein>
    <submittedName>
        <fullName evidence="1">Uncharacterized protein</fullName>
    </submittedName>
</protein>
<gene>
    <name evidence="1" type="ORF">FGO68_gene1289</name>
</gene>
<organism evidence="1 2">
    <name type="scientific">Halteria grandinella</name>
    <dbReference type="NCBI Taxonomy" id="5974"/>
    <lineage>
        <taxon>Eukaryota</taxon>
        <taxon>Sar</taxon>
        <taxon>Alveolata</taxon>
        <taxon>Ciliophora</taxon>
        <taxon>Intramacronucleata</taxon>
        <taxon>Spirotrichea</taxon>
        <taxon>Stichotrichia</taxon>
        <taxon>Sporadotrichida</taxon>
        <taxon>Halteriidae</taxon>
        <taxon>Halteria</taxon>
    </lineage>
</organism>
<dbReference type="EMBL" id="RRYP01011705">
    <property type="protein sequence ID" value="TNV77563.1"/>
    <property type="molecule type" value="Genomic_DNA"/>
</dbReference>
<accession>A0A8J8NMI1</accession>
<dbReference type="Proteomes" id="UP000785679">
    <property type="component" value="Unassembled WGS sequence"/>
</dbReference>